<evidence type="ECO:0000313" key="3">
    <source>
        <dbReference type="Proteomes" id="UP000292702"/>
    </source>
</evidence>
<name>A0A4R0RTB7_9APHY</name>
<evidence type="ECO:0000256" key="1">
    <source>
        <dbReference type="SAM" id="MobiDB-lite"/>
    </source>
</evidence>
<evidence type="ECO:0000313" key="2">
    <source>
        <dbReference type="EMBL" id="TCD65784.1"/>
    </source>
</evidence>
<proteinExistence type="predicted"/>
<gene>
    <name evidence="2" type="ORF">EIP91_002223</name>
</gene>
<protein>
    <submittedName>
        <fullName evidence="2">Uncharacterized protein</fullName>
    </submittedName>
</protein>
<accession>A0A4R0RTB7</accession>
<keyword evidence="3" id="KW-1185">Reference proteome</keyword>
<sequence length="443" mass="49777">MSRAWNKGLETASKYLNICLGVFDDAIVAVFTRVFQPFDRGQQLYYAADHLRYLVVPLLRITAEYCQNNPGTINLPKTQNRFNEIFTRCLIFLCQILVTCEDAENFVTAMTLPGGPDVFLKELTESRTLDELSSSQLNMLIAAISRSSQRMVLKAKSKSPSVAEVLSCLIQRHCDIVDVRSHTELQMIVQSCLRWSPESLDSFFGRLPKMVTDSPDAERRFSAVITPSLSALHLLSIRYKSIVPQGVYRSAFRALMTMWLETVFVRKPLDDVSEALRTYDLCPADKADECKPCKIVKEFIESNKKTLKEHLKVKDALAHLESLRTPHISKKLRWIEDDDTLEIELVKTQACFETTEWQRSQTSGQNILCDISGGDEEELKLVLGNDYEPFTTLIRGPALEPTEPTGDSSSKRPIDGDSQAGEGGTPSKRRKLDSSGATSQPVP</sequence>
<feature type="region of interest" description="Disordered" evidence="1">
    <location>
        <begin position="393"/>
        <end position="443"/>
    </location>
</feature>
<comment type="caution">
    <text evidence="2">The sequence shown here is derived from an EMBL/GenBank/DDBJ whole genome shotgun (WGS) entry which is preliminary data.</text>
</comment>
<dbReference type="EMBL" id="RWJN01000164">
    <property type="protein sequence ID" value="TCD65784.1"/>
    <property type="molecule type" value="Genomic_DNA"/>
</dbReference>
<dbReference type="Proteomes" id="UP000292702">
    <property type="component" value="Unassembled WGS sequence"/>
</dbReference>
<reference evidence="2 3" key="1">
    <citation type="submission" date="2018-11" db="EMBL/GenBank/DDBJ databases">
        <title>Genome assembly of Steccherinum ochraceum LE-BIN_3174, the white-rot fungus of the Steccherinaceae family (The Residual Polyporoid clade, Polyporales, Basidiomycota).</title>
        <authorList>
            <person name="Fedorova T.V."/>
            <person name="Glazunova O.A."/>
            <person name="Landesman E.O."/>
            <person name="Moiseenko K.V."/>
            <person name="Psurtseva N.V."/>
            <person name="Savinova O.S."/>
            <person name="Shakhova N.V."/>
            <person name="Tyazhelova T.V."/>
            <person name="Vasina D.V."/>
        </authorList>
    </citation>
    <scope>NUCLEOTIDE SEQUENCE [LARGE SCALE GENOMIC DNA]</scope>
    <source>
        <strain evidence="2 3">LE-BIN_3174</strain>
    </source>
</reference>
<organism evidence="2 3">
    <name type="scientific">Steccherinum ochraceum</name>
    <dbReference type="NCBI Taxonomy" id="92696"/>
    <lineage>
        <taxon>Eukaryota</taxon>
        <taxon>Fungi</taxon>
        <taxon>Dikarya</taxon>
        <taxon>Basidiomycota</taxon>
        <taxon>Agaricomycotina</taxon>
        <taxon>Agaricomycetes</taxon>
        <taxon>Polyporales</taxon>
        <taxon>Steccherinaceae</taxon>
        <taxon>Steccherinum</taxon>
    </lineage>
</organism>
<dbReference type="AlphaFoldDB" id="A0A4R0RTB7"/>